<dbReference type="Gene3D" id="2.60.120.920">
    <property type="match status" value="1"/>
</dbReference>
<organism evidence="2 3">
    <name type="scientific">Ralstonia phage RSL2</name>
    <dbReference type="NCBI Taxonomy" id="1585840"/>
    <lineage>
        <taxon>Viruses</taxon>
        <taxon>Duplodnaviria</taxon>
        <taxon>Heunggongvirae</taxon>
        <taxon>Uroviricota</taxon>
        <taxon>Caudoviricetes</taxon>
        <taxon>Chimalliviridae</taxon>
        <taxon>Chiangmaivirus</taxon>
        <taxon>Chiangmaivirus RSL2</taxon>
    </lineage>
</organism>
<evidence type="ECO:0000313" key="2">
    <source>
        <dbReference type="EMBL" id="BAQ02529.2"/>
    </source>
</evidence>
<accession>A0A0A8J988</accession>
<proteinExistence type="predicted"/>
<sequence>MLYGTAQRFAYGTYAWLNDVIGVAMDLTGKKIQFYKNGVAFSQIDYTPYSSATLFYPMISGAAATGTNSSATLLAGTDLVHPLPSGYNAW</sequence>
<dbReference type="Proteomes" id="UP000203794">
    <property type="component" value="Segment"/>
</dbReference>
<reference evidence="2 3" key="1">
    <citation type="submission" date="2014-12" db="EMBL/GenBank/DDBJ databases">
        <title>Genome analysis of a novel jumbo phage RSL2 infecting the phytopathogen Ralstonia solanacearum.</title>
        <authorList>
            <person name="Kawasaki T."/>
            <person name="Fujie M."/>
            <person name="Chatchawankanphanich O."/>
            <person name="Ogata H."/>
            <person name="Yamada T."/>
        </authorList>
    </citation>
    <scope>NUCLEOTIDE SEQUENCE [LARGE SCALE GENOMIC DNA]</scope>
    <source>
        <strain evidence="2 3">RSL2</strain>
    </source>
</reference>
<dbReference type="InterPro" id="IPR043136">
    <property type="entry name" value="B30.2/SPRY_sf"/>
</dbReference>
<dbReference type="EMBL" id="AP014693">
    <property type="protein sequence ID" value="BAQ02529.2"/>
    <property type="molecule type" value="Genomic_DNA"/>
</dbReference>
<keyword evidence="3" id="KW-1185">Reference proteome</keyword>
<evidence type="ECO:0000259" key="1">
    <source>
        <dbReference type="PROSITE" id="PS50188"/>
    </source>
</evidence>
<protein>
    <recommendedName>
        <fullName evidence="1">B30.2/SPRY domain-containing protein</fullName>
    </recommendedName>
</protein>
<feature type="domain" description="B30.2/SPRY" evidence="1">
    <location>
        <begin position="1"/>
        <end position="79"/>
    </location>
</feature>
<evidence type="ECO:0000313" key="3">
    <source>
        <dbReference type="Proteomes" id="UP000203794"/>
    </source>
</evidence>
<name>A0A0A8J988_9CAUD</name>
<dbReference type="PROSITE" id="PS50188">
    <property type="entry name" value="B302_SPRY"/>
    <property type="match status" value="1"/>
</dbReference>
<dbReference type="InterPro" id="IPR001870">
    <property type="entry name" value="B30.2/SPRY"/>
</dbReference>